<protein>
    <submittedName>
        <fullName evidence="1">Uncharacterized protein</fullName>
    </submittedName>
</protein>
<reference evidence="1 2" key="1">
    <citation type="journal article" date="2018" name="Nat. Ecol. Evol.">
        <title>Pezizomycetes genomes reveal the molecular basis of ectomycorrhizal truffle lifestyle.</title>
        <authorList>
            <person name="Murat C."/>
            <person name="Payen T."/>
            <person name="Noel B."/>
            <person name="Kuo A."/>
            <person name="Morin E."/>
            <person name="Chen J."/>
            <person name="Kohler A."/>
            <person name="Krizsan K."/>
            <person name="Balestrini R."/>
            <person name="Da Silva C."/>
            <person name="Montanini B."/>
            <person name="Hainaut M."/>
            <person name="Levati E."/>
            <person name="Barry K.W."/>
            <person name="Belfiori B."/>
            <person name="Cichocki N."/>
            <person name="Clum A."/>
            <person name="Dockter R.B."/>
            <person name="Fauchery L."/>
            <person name="Guy J."/>
            <person name="Iotti M."/>
            <person name="Le Tacon F."/>
            <person name="Lindquist E.A."/>
            <person name="Lipzen A."/>
            <person name="Malagnac F."/>
            <person name="Mello A."/>
            <person name="Molinier V."/>
            <person name="Miyauchi S."/>
            <person name="Poulain J."/>
            <person name="Riccioni C."/>
            <person name="Rubini A."/>
            <person name="Sitrit Y."/>
            <person name="Splivallo R."/>
            <person name="Traeger S."/>
            <person name="Wang M."/>
            <person name="Zifcakova L."/>
            <person name="Wipf D."/>
            <person name="Zambonelli A."/>
            <person name="Paolocci F."/>
            <person name="Nowrousian M."/>
            <person name="Ottonello S."/>
            <person name="Baldrian P."/>
            <person name="Spatafora J.W."/>
            <person name="Henrissat B."/>
            <person name="Nagy L.G."/>
            <person name="Aury J.M."/>
            <person name="Wincker P."/>
            <person name="Grigoriev I.V."/>
            <person name="Bonfante P."/>
            <person name="Martin F.M."/>
        </authorList>
    </citation>
    <scope>NUCLEOTIDE SEQUENCE [LARGE SCALE GENOMIC DNA]</scope>
    <source>
        <strain evidence="1 2">RN42</strain>
    </source>
</reference>
<evidence type="ECO:0000313" key="1">
    <source>
        <dbReference type="EMBL" id="RPA86518.1"/>
    </source>
</evidence>
<keyword evidence="2" id="KW-1185">Reference proteome</keyword>
<organism evidence="1 2">
    <name type="scientific">Ascobolus immersus RN42</name>
    <dbReference type="NCBI Taxonomy" id="1160509"/>
    <lineage>
        <taxon>Eukaryota</taxon>
        <taxon>Fungi</taxon>
        <taxon>Dikarya</taxon>
        <taxon>Ascomycota</taxon>
        <taxon>Pezizomycotina</taxon>
        <taxon>Pezizomycetes</taxon>
        <taxon>Pezizales</taxon>
        <taxon>Ascobolaceae</taxon>
        <taxon>Ascobolus</taxon>
    </lineage>
</organism>
<gene>
    <name evidence="1" type="ORF">BJ508DRAFT_301881</name>
</gene>
<evidence type="ECO:0000313" key="2">
    <source>
        <dbReference type="Proteomes" id="UP000275078"/>
    </source>
</evidence>
<sequence length="156" mass="17961">MTSERKMAAESLLNSPPLPAVPRMDLDGWYLYLIFEASSATLDGKVLWDQNTKINVFTTRPHTKYIYNNGLLQSPRDMVDRFAELSAEARSLWEAYVLELQGTEDMARRLVVVDFVDVVSESKFILRIMSAPMHVEKSQAEGDYDYDDEEDYGMDY</sequence>
<dbReference type="Proteomes" id="UP000275078">
    <property type="component" value="Unassembled WGS sequence"/>
</dbReference>
<proteinExistence type="predicted"/>
<dbReference type="AlphaFoldDB" id="A0A3N4IP57"/>
<dbReference type="EMBL" id="ML119649">
    <property type="protein sequence ID" value="RPA86518.1"/>
    <property type="molecule type" value="Genomic_DNA"/>
</dbReference>
<name>A0A3N4IP57_ASCIM</name>
<accession>A0A3N4IP57</accession>